<feature type="transmembrane region" description="Helical" evidence="1">
    <location>
        <begin position="29"/>
        <end position="47"/>
    </location>
</feature>
<sequence>MLGDVPWVLAFHPVVLFLGFCAYLGGEDFVGSGIAGLVAWGVLWPIAAEAASCGHPYRVARLLGLYAEYHLALPFTAEHKNYRRRVRHLRATEWKLYALVLPVLVVGVVLTALFAGVVLD</sequence>
<reference evidence="2 3" key="1">
    <citation type="submission" date="2024-09" db="EMBL/GenBank/DDBJ databases">
        <authorList>
            <person name="Salinas-Garcia M.A."/>
            <person name="Prieme A."/>
        </authorList>
    </citation>
    <scope>NUCLEOTIDE SEQUENCE [LARGE SCALE GENOMIC DNA]</scope>
    <source>
        <strain evidence="2 3">DSM 21081</strain>
    </source>
</reference>
<evidence type="ECO:0000256" key="1">
    <source>
        <dbReference type="SAM" id="Phobius"/>
    </source>
</evidence>
<evidence type="ECO:0000313" key="3">
    <source>
        <dbReference type="Proteomes" id="UP001575652"/>
    </source>
</evidence>
<dbReference type="RefSeq" id="WP_373971522.1">
    <property type="nucleotide sequence ID" value="NZ_JBHDLJ010000004.1"/>
</dbReference>
<keyword evidence="1" id="KW-1133">Transmembrane helix</keyword>
<keyword evidence="1" id="KW-0472">Membrane</keyword>
<comment type="caution">
    <text evidence="2">The sequence shown here is derived from an EMBL/GenBank/DDBJ whole genome shotgun (WGS) entry which is preliminary data.</text>
</comment>
<keyword evidence="3" id="KW-1185">Reference proteome</keyword>
<gene>
    <name evidence="2" type="ORF">ACETWP_07125</name>
</gene>
<name>A0ABV4UMJ3_9MICC</name>
<keyword evidence="1" id="KW-0812">Transmembrane</keyword>
<protein>
    <submittedName>
        <fullName evidence="2">Uncharacterized protein</fullName>
    </submittedName>
</protein>
<dbReference type="Proteomes" id="UP001575652">
    <property type="component" value="Unassembled WGS sequence"/>
</dbReference>
<evidence type="ECO:0000313" key="2">
    <source>
        <dbReference type="EMBL" id="MFB0834354.1"/>
    </source>
</evidence>
<feature type="transmembrane region" description="Helical" evidence="1">
    <location>
        <begin position="6"/>
        <end position="24"/>
    </location>
</feature>
<dbReference type="EMBL" id="JBHDLJ010000004">
    <property type="protein sequence ID" value="MFB0834354.1"/>
    <property type="molecule type" value="Genomic_DNA"/>
</dbReference>
<feature type="transmembrane region" description="Helical" evidence="1">
    <location>
        <begin position="59"/>
        <end position="76"/>
    </location>
</feature>
<feature type="transmembrane region" description="Helical" evidence="1">
    <location>
        <begin position="96"/>
        <end position="119"/>
    </location>
</feature>
<accession>A0ABV4UMJ3</accession>
<proteinExistence type="predicted"/>
<organism evidence="2 3">
    <name type="scientific">Arthrobacter halodurans</name>
    <dbReference type="NCBI Taxonomy" id="516699"/>
    <lineage>
        <taxon>Bacteria</taxon>
        <taxon>Bacillati</taxon>
        <taxon>Actinomycetota</taxon>
        <taxon>Actinomycetes</taxon>
        <taxon>Micrococcales</taxon>
        <taxon>Micrococcaceae</taxon>
        <taxon>Arthrobacter</taxon>
    </lineage>
</organism>